<keyword evidence="4" id="KW-1185">Reference proteome</keyword>
<evidence type="ECO:0000313" key="3">
    <source>
        <dbReference type="EMBL" id="WDE00324.1"/>
    </source>
</evidence>
<name>A0AAE9YU09_9GAMM</name>
<dbReference type="RefSeq" id="WP_044835395.1">
    <property type="nucleotide sequence ID" value="NZ_CP059735.1"/>
</dbReference>
<dbReference type="KEGG" id="tact:SG35_006695"/>
<dbReference type="Gene3D" id="2.40.160.10">
    <property type="entry name" value="Porin"/>
    <property type="match status" value="1"/>
</dbReference>
<dbReference type="Proteomes" id="UP000032568">
    <property type="component" value="Chromosome"/>
</dbReference>
<evidence type="ECO:0000259" key="2">
    <source>
        <dbReference type="Pfam" id="PF13609"/>
    </source>
</evidence>
<dbReference type="AlphaFoldDB" id="A0AAE9YU09"/>
<protein>
    <submittedName>
        <fullName evidence="3">Porin</fullName>
    </submittedName>
</protein>
<feature type="domain" description="Porin" evidence="2">
    <location>
        <begin position="11"/>
        <end position="357"/>
    </location>
</feature>
<evidence type="ECO:0000313" key="4">
    <source>
        <dbReference type="Proteomes" id="UP000032568"/>
    </source>
</evidence>
<organism evidence="3 4">
    <name type="scientific">Thalassomonas actiniarum</name>
    <dbReference type="NCBI Taxonomy" id="485447"/>
    <lineage>
        <taxon>Bacteria</taxon>
        <taxon>Pseudomonadati</taxon>
        <taxon>Pseudomonadota</taxon>
        <taxon>Gammaproteobacteria</taxon>
        <taxon>Alteromonadales</taxon>
        <taxon>Colwelliaceae</taxon>
        <taxon>Thalassomonas</taxon>
    </lineage>
</organism>
<dbReference type="SUPFAM" id="SSF56935">
    <property type="entry name" value="Porins"/>
    <property type="match status" value="1"/>
</dbReference>
<keyword evidence="1" id="KW-0732">Signal</keyword>
<gene>
    <name evidence="3" type="ORF">SG35_006695</name>
</gene>
<accession>A0AAE9YU09</accession>
<proteinExistence type="predicted"/>
<dbReference type="InterPro" id="IPR033900">
    <property type="entry name" value="Gram_neg_porin_domain"/>
</dbReference>
<sequence>MKLFKVLTMLIATIIVPHSALADVAFSGYGSIVAGKTFGSVDDPLNPGETRDEILTADFYDVGQYDNDIKFTPESVFALQALVDLGDDLKFTAQLVAKGTDDFEPEFDWYYLTYQVNDSWSVMAGRRNIPMYYYSEFSEVGYAYPWMRPPSNLYWWQITQFNSFQASYDFEWGDYSNNLTFFYGNENSYDNKEMLFYDELFGGNARSVDEFWSDILGFNWNIAGDDFEVRFVYFQNDRDRTTTAQDGTETDSVPFDQQFLGFGGYYNFNQFTFLFDWNHVEYDDVVGTEYPTYLVSLVYNIGDFQPYIAYSKADHENTKTAAATKDLEEHYILGYGVRYNFHPSASFKIQYDKFEEQGNKATGWAYHGDSRTLTMGIDFIF</sequence>
<dbReference type="EMBL" id="CP059735">
    <property type="protein sequence ID" value="WDE00324.1"/>
    <property type="molecule type" value="Genomic_DNA"/>
</dbReference>
<dbReference type="GO" id="GO:0015288">
    <property type="term" value="F:porin activity"/>
    <property type="evidence" value="ECO:0007669"/>
    <property type="project" value="InterPro"/>
</dbReference>
<evidence type="ECO:0000256" key="1">
    <source>
        <dbReference type="SAM" id="SignalP"/>
    </source>
</evidence>
<dbReference type="InterPro" id="IPR023614">
    <property type="entry name" value="Porin_dom_sf"/>
</dbReference>
<dbReference type="Pfam" id="PF13609">
    <property type="entry name" value="Porin_4"/>
    <property type="match status" value="1"/>
</dbReference>
<reference evidence="3 4" key="2">
    <citation type="journal article" date="2022" name="Mar. Drugs">
        <title>Bioassay-Guided Fractionation Leads to the Detection of Cholic Acid Generated by the Rare Thalassomonas sp.</title>
        <authorList>
            <person name="Pheiffer F."/>
            <person name="Schneider Y.K."/>
            <person name="Hansen E.H."/>
            <person name="Andersen J.H."/>
            <person name="Isaksson J."/>
            <person name="Busche T."/>
            <person name="R C."/>
            <person name="Kalinowski J."/>
            <person name="Zyl L.V."/>
            <person name="Trindade M."/>
        </authorList>
    </citation>
    <scope>NUCLEOTIDE SEQUENCE [LARGE SCALE GENOMIC DNA]</scope>
    <source>
        <strain evidence="3 4">A5K-106</strain>
    </source>
</reference>
<feature type="signal peptide" evidence="1">
    <location>
        <begin position="1"/>
        <end position="22"/>
    </location>
</feature>
<feature type="chain" id="PRO_5041937570" evidence="1">
    <location>
        <begin position="23"/>
        <end position="381"/>
    </location>
</feature>
<dbReference type="GO" id="GO:0016020">
    <property type="term" value="C:membrane"/>
    <property type="evidence" value="ECO:0007669"/>
    <property type="project" value="InterPro"/>
</dbReference>
<reference evidence="3 4" key="1">
    <citation type="journal article" date="2015" name="Genome Announc.">
        <title>Draft Genome Sequences of Marine Isolates of Thalassomonas viridans and Thalassomonas actiniarum.</title>
        <authorList>
            <person name="Olonade I."/>
            <person name="van Zyl L.J."/>
            <person name="Trindade M."/>
        </authorList>
    </citation>
    <scope>NUCLEOTIDE SEQUENCE [LARGE SCALE GENOMIC DNA]</scope>
    <source>
        <strain evidence="3 4">A5K-106</strain>
    </source>
</reference>